<keyword evidence="1" id="KW-1133">Transmembrane helix</keyword>
<name>A0A7I9V0T9_9ACTN</name>
<proteinExistence type="predicted"/>
<reference evidence="3" key="1">
    <citation type="submission" date="2019-06" db="EMBL/GenBank/DDBJ databases">
        <title>Gordonia isolated from sludge of a wastewater treatment plant.</title>
        <authorList>
            <person name="Tamura T."/>
            <person name="Aoyama K."/>
            <person name="Kang Y."/>
            <person name="Saito S."/>
            <person name="Akiyama N."/>
            <person name="Yazawa K."/>
            <person name="Gonoi T."/>
            <person name="Mikami Y."/>
        </authorList>
    </citation>
    <scope>NUCLEOTIDE SEQUENCE [LARGE SCALE GENOMIC DNA]</scope>
    <source>
        <strain evidence="3">NBRC 107697</strain>
    </source>
</reference>
<keyword evidence="1" id="KW-0472">Membrane</keyword>
<dbReference type="OrthoDB" id="4382202at2"/>
<protein>
    <submittedName>
        <fullName evidence="2">Uncharacterized protein</fullName>
    </submittedName>
</protein>
<dbReference type="Proteomes" id="UP000444980">
    <property type="component" value="Unassembled WGS sequence"/>
</dbReference>
<dbReference type="AlphaFoldDB" id="A0A7I9V0T9"/>
<comment type="caution">
    <text evidence="2">The sequence shown here is derived from an EMBL/GenBank/DDBJ whole genome shotgun (WGS) entry which is preliminary data.</text>
</comment>
<dbReference type="RefSeq" id="WP_161928397.1">
    <property type="nucleotide sequence ID" value="NZ_BJOU01000017.1"/>
</dbReference>
<accession>A0A7I9V0T9</accession>
<feature type="transmembrane region" description="Helical" evidence="1">
    <location>
        <begin position="91"/>
        <end position="110"/>
    </location>
</feature>
<feature type="transmembrane region" description="Helical" evidence="1">
    <location>
        <begin position="122"/>
        <end position="143"/>
    </location>
</feature>
<evidence type="ECO:0000313" key="3">
    <source>
        <dbReference type="Proteomes" id="UP000444980"/>
    </source>
</evidence>
<evidence type="ECO:0000256" key="1">
    <source>
        <dbReference type="SAM" id="Phobius"/>
    </source>
</evidence>
<feature type="transmembrane region" description="Helical" evidence="1">
    <location>
        <begin position="176"/>
        <end position="201"/>
    </location>
</feature>
<gene>
    <name evidence="2" type="ORF">nbrc107697_31130</name>
</gene>
<evidence type="ECO:0000313" key="2">
    <source>
        <dbReference type="EMBL" id="GED99074.1"/>
    </source>
</evidence>
<keyword evidence="1" id="KW-0812">Transmembrane</keyword>
<feature type="transmembrane region" description="Helical" evidence="1">
    <location>
        <begin position="150"/>
        <end position="170"/>
    </location>
</feature>
<organism evidence="2 3">
    <name type="scientific">Gordonia crocea</name>
    <dbReference type="NCBI Taxonomy" id="589162"/>
    <lineage>
        <taxon>Bacteria</taxon>
        <taxon>Bacillati</taxon>
        <taxon>Actinomycetota</taxon>
        <taxon>Actinomycetes</taxon>
        <taxon>Mycobacteriales</taxon>
        <taxon>Gordoniaceae</taxon>
        <taxon>Gordonia</taxon>
    </lineage>
</organism>
<sequence>MDEDFAVSEQAAADALDVAIDDALAGDRTDPALAWLSTAFADAPSAAVTERIADRVAGDAAGVSAAPSRRRRMRTGPARVDPARAWRWPRVAAAVLGVLLMLQGLSALVAGEYIAENIGEPFVPHAATEGAFALIAVGFVALIASLDRQWVVLAVAAGVPLGITLGVHGAREVNVWAWGAALHLTEGLAAVVLLVSFLVVWRRGRKRNRSSA</sequence>
<keyword evidence="3" id="KW-1185">Reference proteome</keyword>
<dbReference type="EMBL" id="BJOU01000017">
    <property type="protein sequence ID" value="GED99074.1"/>
    <property type="molecule type" value="Genomic_DNA"/>
</dbReference>